<dbReference type="Pfam" id="PF00300">
    <property type="entry name" value="His_Phos_1"/>
    <property type="match status" value="1"/>
</dbReference>
<evidence type="ECO:0000313" key="1">
    <source>
        <dbReference type="EMBL" id="KGH31845.1"/>
    </source>
</evidence>
<dbReference type="InterPro" id="IPR013078">
    <property type="entry name" value="His_Pase_superF_clade-1"/>
</dbReference>
<dbReference type="Gene3D" id="3.40.50.1240">
    <property type="entry name" value="Phosphoglycerate mutase-like"/>
    <property type="match status" value="1"/>
</dbReference>
<dbReference type="Proteomes" id="UP000029553">
    <property type="component" value="Unassembled WGS sequence"/>
</dbReference>
<proteinExistence type="predicted"/>
<dbReference type="InterPro" id="IPR029033">
    <property type="entry name" value="His_PPase_superfam"/>
</dbReference>
<accession>A0A096H325</accession>
<dbReference type="SUPFAM" id="SSF53254">
    <property type="entry name" value="Phosphoglycerate mutase-like"/>
    <property type="match status" value="1"/>
</dbReference>
<dbReference type="PANTHER" id="PTHR48100">
    <property type="entry name" value="BROAD-SPECIFICITY PHOSPHATASE YOR283W-RELATED"/>
    <property type="match status" value="1"/>
</dbReference>
<comment type="caution">
    <text evidence="1">The sequence shown here is derived from an EMBL/GenBank/DDBJ whole genome shotgun (WGS) entry which is preliminary data.</text>
</comment>
<dbReference type="GO" id="GO:0016301">
    <property type="term" value="F:kinase activity"/>
    <property type="evidence" value="ECO:0007669"/>
    <property type="project" value="UniProtKB-KW"/>
</dbReference>
<dbReference type="GO" id="GO:0016791">
    <property type="term" value="F:phosphatase activity"/>
    <property type="evidence" value="ECO:0007669"/>
    <property type="project" value="TreeGrafter"/>
</dbReference>
<sequence length="187" mass="21086">MKTLWLVRHARPLIDTERCYGRLDIAADAEATRQAAQALQQSLQPLHGKLQIRHSPLQRCRQLASDLQALEPDFVSIPDGRLLEMDFGHWEGLRWNDIGEAAIGAWAHDLALHAPGDGESLAQMLQRVHEALQDALSSNSEHMVWICHAGVARCAQWLLQHGHRLPQSHEWTLPAPAYGQWLQLQLS</sequence>
<protein>
    <submittedName>
        <fullName evidence="1">Phosphoglycerate kinase</fullName>
    </submittedName>
</protein>
<dbReference type="InterPro" id="IPR050275">
    <property type="entry name" value="PGM_Phosphatase"/>
</dbReference>
<reference evidence="1 2" key="1">
    <citation type="submission" date="2013-09" db="EMBL/GenBank/DDBJ databases">
        <title>High correlation between genotypes and phenotypes of environmental bacteria Comamonas testosteroni strains.</title>
        <authorList>
            <person name="Liu L."/>
            <person name="Zhu W."/>
            <person name="Xia X."/>
            <person name="Xu B."/>
            <person name="Luo M."/>
            <person name="Wang G."/>
        </authorList>
    </citation>
    <scope>NUCLEOTIDE SEQUENCE [LARGE SCALE GENOMIC DNA]</scope>
    <source>
        <strain evidence="1 2">JL40</strain>
    </source>
</reference>
<dbReference type="AlphaFoldDB" id="A0A096H325"/>
<organism evidence="1 2">
    <name type="scientific">Comamonas testosteroni</name>
    <name type="common">Pseudomonas testosteroni</name>
    <dbReference type="NCBI Taxonomy" id="285"/>
    <lineage>
        <taxon>Bacteria</taxon>
        <taxon>Pseudomonadati</taxon>
        <taxon>Pseudomonadota</taxon>
        <taxon>Betaproteobacteria</taxon>
        <taxon>Burkholderiales</taxon>
        <taxon>Comamonadaceae</taxon>
        <taxon>Comamonas</taxon>
    </lineage>
</organism>
<dbReference type="EMBL" id="AWOR01000001">
    <property type="protein sequence ID" value="KGH31845.1"/>
    <property type="molecule type" value="Genomic_DNA"/>
</dbReference>
<name>A0A096H325_COMTE</name>
<gene>
    <name evidence="1" type="ORF">P353_00955</name>
</gene>
<dbReference type="RefSeq" id="WP_034364322.1">
    <property type="nucleotide sequence ID" value="NZ_AWOR01000001.1"/>
</dbReference>
<evidence type="ECO:0000313" key="2">
    <source>
        <dbReference type="Proteomes" id="UP000029553"/>
    </source>
</evidence>
<keyword evidence="1" id="KW-0418">Kinase</keyword>
<dbReference type="SMART" id="SM00855">
    <property type="entry name" value="PGAM"/>
    <property type="match status" value="1"/>
</dbReference>
<keyword evidence="1" id="KW-0808">Transferase</keyword>